<reference evidence="1" key="1">
    <citation type="journal article" date="2014" name="Nat. Commun.">
        <title>The tobacco genome sequence and its comparison with those of tomato and potato.</title>
        <authorList>
            <person name="Sierro N."/>
            <person name="Battey J.N."/>
            <person name="Ouadi S."/>
            <person name="Bakaher N."/>
            <person name="Bovet L."/>
            <person name="Willig A."/>
            <person name="Goepfert S."/>
            <person name="Peitsch M.C."/>
            <person name="Ivanov N.V."/>
        </authorList>
    </citation>
    <scope>NUCLEOTIDE SEQUENCE [LARGE SCALE GENOMIC DNA]</scope>
</reference>
<sequence>MREFFAYRIQERKDEVPTILSSGRLFQQFLVDGYAMLESSRLKFIRTYQKQLRVDSYKVLADAILHGDIDPSSQGKRIILPSSFTGGARYMVQNYQDAMTICKWAGYPDLFITFTCNPKWPEITRFVESRDLNYEDRPDILNIDRIISAEIPDEVGDPNYYNAVKNLMMHGPCSYAKKSSPYMQNGRCTNHFPKTRPRFAIPLNPTEDSTCNIKKGSPLTKLIVKAKLIIWDEAPMMHKYYFEALDKTLRDILRFKDPSNLDHSFGGKTIILGSDFRQILFVITKGTRQDVMPPNWDGT</sequence>
<evidence type="ECO:0000313" key="1">
    <source>
        <dbReference type="Proteomes" id="UP000790787"/>
    </source>
</evidence>
<gene>
    <name evidence="2" type="primary">LOC107774493</name>
</gene>
<name>A0AC58U2G0_TOBAC</name>
<proteinExistence type="predicted"/>
<organism evidence="1 2">
    <name type="scientific">Nicotiana tabacum</name>
    <name type="common">Common tobacco</name>
    <dbReference type="NCBI Taxonomy" id="4097"/>
    <lineage>
        <taxon>Eukaryota</taxon>
        <taxon>Viridiplantae</taxon>
        <taxon>Streptophyta</taxon>
        <taxon>Embryophyta</taxon>
        <taxon>Tracheophyta</taxon>
        <taxon>Spermatophyta</taxon>
        <taxon>Magnoliopsida</taxon>
        <taxon>eudicotyledons</taxon>
        <taxon>Gunneridae</taxon>
        <taxon>Pentapetalae</taxon>
        <taxon>asterids</taxon>
        <taxon>lamiids</taxon>
        <taxon>Solanales</taxon>
        <taxon>Solanaceae</taxon>
        <taxon>Nicotianoideae</taxon>
        <taxon>Nicotianeae</taxon>
        <taxon>Nicotiana</taxon>
    </lineage>
</organism>
<accession>A0AC58U2G0</accession>
<keyword evidence="1" id="KW-1185">Reference proteome</keyword>
<dbReference type="RefSeq" id="XP_075103664.1">
    <property type="nucleotide sequence ID" value="XM_075247563.1"/>
</dbReference>
<reference evidence="2" key="2">
    <citation type="submission" date="2025-08" db="UniProtKB">
        <authorList>
            <consortium name="RefSeq"/>
        </authorList>
    </citation>
    <scope>IDENTIFICATION</scope>
    <source>
        <tissue evidence="2">Leaf</tissue>
    </source>
</reference>
<protein>
    <submittedName>
        <fullName evidence="2">Uncharacterized protein LOC107774493</fullName>
    </submittedName>
</protein>
<evidence type="ECO:0000313" key="2">
    <source>
        <dbReference type="RefSeq" id="XP_075103664.1"/>
    </source>
</evidence>
<dbReference type="Proteomes" id="UP000790787">
    <property type="component" value="Chromosome 24"/>
</dbReference>